<dbReference type="InterPro" id="IPR002781">
    <property type="entry name" value="TM_pro_TauE-like"/>
</dbReference>
<organism evidence="6 7">
    <name type="scientific">Pollutimonas thiosulfatoxidans</name>
    <dbReference type="NCBI Taxonomy" id="2028345"/>
    <lineage>
        <taxon>Bacteria</taxon>
        <taxon>Pseudomonadati</taxon>
        <taxon>Pseudomonadota</taxon>
        <taxon>Betaproteobacteria</taxon>
        <taxon>Burkholderiales</taxon>
        <taxon>Alcaligenaceae</taxon>
        <taxon>Pollutimonas</taxon>
    </lineage>
</organism>
<keyword evidence="2 5" id="KW-0812">Transmembrane</keyword>
<dbReference type="Pfam" id="PF01925">
    <property type="entry name" value="TauE"/>
    <property type="match status" value="1"/>
</dbReference>
<keyword evidence="5" id="KW-1003">Cell membrane</keyword>
<dbReference type="OrthoDB" id="7030574at2"/>
<keyword evidence="3 5" id="KW-1133">Transmembrane helix</keyword>
<evidence type="ECO:0000256" key="1">
    <source>
        <dbReference type="ARBA" id="ARBA00004141"/>
    </source>
</evidence>
<feature type="transmembrane region" description="Helical" evidence="5">
    <location>
        <begin position="94"/>
        <end position="113"/>
    </location>
</feature>
<feature type="transmembrane region" description="Helical" evidence="5">
    <location>
        <begin position="35"/>
        <end position="53"/>
    </location>
</feature>
<feature type="transmembrane region" description="Helical" evidence="5">
    <location>
        <begin position="199"/>
        <end position="221"/>
    </location>
</feature>
<feature type="transmembrane region" description="Helical" evidence="5">
    <location>
        <begin position="65"/>
        <end position="87"/>
    </location>
</feature>
<comment type="similarity">
    <text evidence="5">Belongs to the 4-toluene sulfonate uptake permease (TSUP) (TC 2.A.102) family.</text>
</comment>
<dbReference type="GO" id="GO:0005886">
    <property type="term" value="C:plasma membrane"/>
    <property type="evidence" value="ECO:0007669"/>
    <property type="project" value="UniProtKB-SubCell"/>
</dbReference>
<accession>A0A410GGX2</accession>
<gene>
    <name evidence="6" type="ORF">CKA81_07815</name>
</gene>
<dbReference type="Proteomes" id="UP000283474">
    <property type="component" value="Chromosome"/>
</dbReference>
<dbReference type="InterPro" id="IPR051598">
    <property type="entry name" value="TSUP/Inactive_protease-like"/>
</dbReference>
<evidence type="ECO:0000256" key="3">
    <source>
        <dbReference type="ARBA" id="ARBA00022989"/>
    </source>
</evidence>
<protein>
    <recommendedName>
        <fullName evidence="5">Probable membrane transporter protein</fullName>
    </recommendedName>
</protein>
<dbReference type="PANTHER" id="PTHR43701">
    <property type="entry name" value="MEMBRANE TRANSPORTER PROTEIN MJ0441-RELATED"/>
    <property type="match status" value="1"/>
</dbReference>
<dbReference type="KEGG" id="pus:CKA81_07815"/>
<dbReference type="PANTHER" id="PTHR43701:SF2">
    <property type="entry name" value="MEMBRANE TRANSPORTER PROTEIN YJNA-RELATED"/>
    <property type="match status" value="1"/>
</dbReference>
<dbReference type="AlphaFoldDB" id="A0A410GGX2"/>
<comment type="subcellular location">
    <subcellularLocation>
        <location evidence="5">Cell membrane</location>
        <topology evidence="5">Multi-pass membrane protein</topology>
    </subcellularLocation>
    <subcellularLocation>
        <location evidence="1">Membrane</location>
        <topology evidence="1">Multi-pass membrane protein</topology>
    </subcellularLocation>
</comment>
<proteinExistence type="inferred from homology"/>
<evidence type="ECO:0000313" key="7">
    <source>
        <dbReference type="Proteomes" id="UP000283474"/>
    </source>
</evidence>
<evidence type="ECO:0000313" key="6">
    <source>
        <dbReference type="EMBL" id="QAA95534.1"/>
    </source>
</evidence>
<sequence length="247" mass="25897">MSGALIGFTGGVLGIGGGLLAIPLLGLIMNMDQQAAQGTALIMVLPAVLMTVRQYNQQDKIDLKAAAAGAAGSIVCTWIGAQIALGLDPSRLRLIYTGFVLFIAIFYIVQSQWRPAAGGGPKPRRKTQDFHKGWFALIGMIAGMAGGIFGVGGSVLVVPILTTVFRLTQTGAQGLALTMIIPGTIVALITYAAHGQADWLLGLPLAVGSIFLVPYGVRLAYALPEPRLKLAFACMLLVIMVLLLIKV</sequence>
<reference evidence="6 7" key="1">
    <citation type="submission" date="2017-08" db="EMBL/GenBank/DDBJ databases">
        <authorList>
            <person name="Park S.-J."/>
            <person name="Kim H."/>
        </authorList>
    </citation>
    <scope>NUCLEOTIDE SEQUENCE [LARGE SCALE GENOMIC DNA]</scope>
    <source>
        <strain evidence="7">ye3</strain>
    </source>
</reference>
<feature type="transmembrane region" description="Helical" evidence="5">
    <location>
        <begin position="133"/>
        <end position="162"/>
    </location>
</feature>
<feature type="transmembrane region" description="Helical" evidence="5">
    <location>
        <begin position="6"/>
        <end position="28"/>
    </location>
</feature>
<name>A0A410GGX2_9BURK</name>
<feature type="transmembrane region" description="Helical" evidence="5">
    <location>
        <begin position="174"/>
        <end position="193"/>
    </location>
</feature>
<evidence type="ECO:0000256" key="4">
    <source>
        <dbReference type="ARBA" id="ARBA00023136"/>
    </source>
</evidence>
<keyword evidence="7" id="KW-1185">Reference proteome</keyword>
<dbReference type="RefSeq" id="WP_128356682.1">
    <property type="nucleotide sequence ID" value="NZ_CP022987.1"/>
</dbReference>
<evidence type="ECO:0000256" key="5">
    <source>
        <dbReference type="RuleBase" id="RU363041"/>
    </source>
</evidence>
<feature type="transmembrane region" description="Helical" evidence="5">
    <location>
        <begin position="228"/>
        <end position="245"/>
    </location>
</feature>
<evidence type="ECO:0000256" key="2">
    <source>
        <dbReference type="ARBA" id="ARBA00022692"/>
    </source>
</evidence>
<dbReference type="EMBL" id="CP022987">
    <property type="protein sequence ID" value="QAA95534.1"/>
    <property type="molecule type" value="Genomic_DNA"/>
</dbReference>
<keyword evidence="4 5" id="KW-0472">Membrane</keyword>